<protein>
    <recommendedName>
        <fullName evidence="3 13">Flagellar biosynthetic protein FlhB</fullName>
    </recommendedName>
</protein>
<dbReference type="AlphaFoldDB" id="A0A0F5MNE2"/>
<keyword evidence="14" id="KW-0966">Cell projection</keyword>
<keyword evidence="15" id="KW-1185">Reference proteome</keyword>
<dbReference type="PATRIC" id="fig|1607817.3.peg.617"/>
<dbReference type="GO" id="GO:0005886">
    <property type="term" value="C:plasma membrane"/>
    <property type="evidence" value="ECO:0007669"/>
    <property type="project" value="UniProtKB-SubCell"/>
</dbReference>
<keyword evidence="8 13" id="KW-0653">Protein transport</keyword>
<proteinExistence type="inferred from homology"/>
<dbReference type="InterPro" id="IPR006136">
    <property type="entry name" value="FlhB"/>
</dbReference>
<name>A0A0F5MNE2_9RICK</name>
<evidence type="ECO:0000256" key="12">
    <source>
        <dbReference type="ARBA" id="ARBA00025078"/>
    </source>
</evidence>
<dbReference type="InterPro" id="IPR029025">
    <property type="entry name" value="T3SS_substrate_exporter_C"/>
</dbReference>
<evidence type="ECO:0000256" key="4">
    <source>
        <dbReference type="ARBA" id="ARBA00022448"/>
    </source>
</evidence>
<evidence type="ECO:0000256" key="10">
    <source>
        <dbReference type="ARBA" id="ARBA00023136"/>
    </source>
</evidence>
<evidence type="ECO:0000256" key="7">
    <source>
        <dbReference type="ARBA" id="ARBA00022795"/>
    </source>
</evidence>
<dbReference type="EMBL" id="JYHA01000093">
    <property type="protein sequence ID" value="KKB96295.1"/>
    <property type="molecule type" value="Genomic_DNA"/>
</dbReference>
<dbReference type="FunFam" id="3.40.1690.10:FF:000001">
    <property type="entry name" value="Flagellar biosynthetic protein FlhB"/>
    <property type="match status" value="1"/>
</dbReference>
<dbReference type="GO" id="GO:0044780">
    <property type="term" value="P:bacterial-type flagellum assembly"/>
    <property type="evidence" value="ECO:0007669"/>
    <property type="project" value="InterPro"/>
</dbReference>
<evidence type="ECO:0000256" key="11">
    <source>
        <dbReference type="ARBA" id="ARBA00023225"/>
    </source>
</evidence>
<dbReference type="Proteomes" id="UP000033358">
    <property type="component" value="Unassembled WGS sequence"/>
</dbReference>
<dbReference type="GO" id="GO:0009306">
    <property type="term" value="P:protein secretion"/>
    <property type="evidence" value="ECO:0007669"/>
    <property type="project" value="InterPro"/>
</dbReference>
<sequence>MAEDDDDAQKTEDPSQKRLEDAFKKGQGVNSREVTNFLLILVLSVTISWMIPGIMSKSSINLSNFIEHAHDIEVEQENLGKIMIRAFGFNFMLILGPMLLIIIAIIFSSFMQNQGRFMLSEEVIKFDLSRISPLKGLGRLFSKNSLVEFLKSVAKILVVSTVCYLSVVSEINKIRNIHEQSIAAIMALLLKLVADMMLAVCVILAIIAALDYLYQYFEFMKSMRMSKFEIKEEYKQTEGNPEIKAKLRRIRMERARKRMMAAVPKADVVIINPTHFSVALQYDEDTMNAPTVIAKGMDEIALKIREIAKEHKIPLVENAPLARTLYKEVEIDKEINLEHYKAVAEIISYIYKLKNKKG</sequence>
<keyword evidence="9 13" id="KW-1133">Transmembrane helix</keyword>
<reference evidence="14 15" key="1">
    <citation type="submission" date="2015-02" db="EMBL/GenBank/DDBJ databases">
        <title>Single cell genomics of a rare environmental alphaproteobacterium provides unique insights into Rickettsiaceae evolution.</title>
        <authorList>
            <person name="Martijn J."/>
            <person name="Schulz F."/>
            <person name="Zaremba-Niedzwiedzka K."/>
            <person name="Viklund J."/>
            <person name="Stepanauskas R."/>
            <person name="Andersson S.G.E."/>
            <person name="Horn M."/>
            <person name="Guy L."/>
            <person name="Ettema T.J.G."/>
        </authorList>
    </citation>
    <scope>NUCLEOTIDE SEQUENCE [LARGE SCALE GENOMIC DNA]</scope>
    <source>
        <strain evidence="14 15">SCGC AAA041-L04</strain>
    </source>
</reference>
<accession>A0A0F5MNE2</accession>
<feature type="transmembrane region" description="Helical" evidence="13">
    <location>
        <begin position="181"/>
        <end position="214"/>
    </location>
</feature>
<evidence type="ECO:0000313" key="14">
    <source>
        <dbReference type="EMBL" id="KKB96295.1"/>
    </source>
</evidence>
<keyword evidence="6 13" id="KW-0812">Transmembrane</keyword>
<dbReference type="InterPro" id="IPR006135">
    <property type="entry name" value="T3SS_substrate_exporter"/>
</dbReference>
<organism evidence="14 15">
    <name type="scientific">Candidatus Arcanibacter lacustris</name>
    <dbReference type="NCBI Taxonomy" id="1607817"/>
    <lineage>
        <taxon>Bacteria</taxon>
        <taxon>Pseudomonadati</taxon>
        <taxon>Pseudomonadota</taxon>
        <taxon>Alphaproteobacteria</taxon>
        <taxon>Rickettsiales</taxon>
        <taxon>Candidatus Arcanibacter</taxon>
    </lineage>
</organism>
<feature type="transmembrane region" description="Helical" evidence="13">
    <location>
        <begin position="87"/>
        <end position="110"/>
    </location>
</feature>
<keyword evidence="5 13" id="KW-1003">Cell membrane</keyword>
<evidence type="ECO:0000256" key="3">
    <source>
        <dbReference type="ARBA" id="ARBA00021622"/>
    </source>
</evidence>
<evidence type="ECO:0000256" key="9">
    <source>
        <dbReference type="ARBA" id="ARBA00022989"/>
    </source>
</evidence>
<dbReference type="PRINTS" id="PR00950">
    <property type="entry name" value="TYPE3IMSPROT"/>
</dbReference>
<dbReference type="Gene3D" id="3.40.1690.10">
    <property type="entry name" value="secretion proteins EscU"/>
    <property type="match status" value="1"/>
</dbReference>
<dbReference type="NCBIfam" id="TIGR00328">
    <property type="entry name" value="flhB"/>
    <property type="match status" value="1"/>
</dbReference>
<comment type="similarity">
    <text evidence="2 13">Belongs to the type III secretion exporter family.</text>
</comment>
<keyword evidence="11 13" id="KW-1006">Bacterial flagellum protein export</keyword>
<dbReference type="SUPFAM" id="SSF160544">
    <property type="entry name" value="EscU C-terminal domain-like"/>
    <property type="match status" value="1"/>
</dbReference>
<feature type="transmembrane region" description="Helical" evidence="13">
    <location>
        <begin position="149"/>
        <end position="169"/>
    </location>
</feature>
<keyword evidence="14" id="KW-0969">Cilium</keyword>
<comment type="function">
    <text evidence="12 13">Required for formation of the rod structure in the basal body of the flagellar apparatus. Together with FliI and FliH, may constitute the export apparatus of flagellin.</text>
</comment>
<evidence type="ECO:0000256" key="8">
    <source>
        <dbReference type="ARBA" id="ARBA00022927"/>
    </source>
</evidence>
<evidence type="ECO:0000256" key="13">
    <source>
        <dbReference type="RuleBase" id="RU364091"/>
    </source>
</evidence>
<keyword evidence="7 13" id="KW-1005">Bacterial flagellum biogenesis</keyword>
<evidence type="ECO:0000313" key="15">
    <source>
        <dbReference type="Proteomes" id="UP000033358"/>
    </source>
</evidence>
<dbReference type="PANTHER" id="PTHR30531:SF12">
    <property type="entry name" value="FLAGELLAR BIOSYNTHETIC PROTEIN FLHB"/>
    <property type="match status" value="1"/>
</dbReference>
<comment type="caution">
    <text evidence="14">The sequence shown here is derived from an EMBL/GenBank/DDBJ whole genome shotgun (WGS) entry which is preliminary data.</text>
</comment>
<feature type="transmembrane region" description="Helical" evidence="13">
    <location>
        <begin position="34"/>
        <end position="55"/>
    </location>
</feature>
<comment type="subcellular location">
    <subcellularLocation>
        <location evidence="1">Cell membrane</location>
        <topology evidence="1">Multi-pass membrane protein</topology>
    </subcellularLocation>
</comment>
<dbReference type="Pfam" id="PF01312">
    <property type="entry name" value="Bac_export_2"/>
    <property type="match status" value="1"/>
</dbReference>
<dbReference type="Gene3D" id="6.10.250.2080">
    <property type="match status" value="1"/>
</dbReference>
<evidence type="ECO:0000256" key="2">
    <source>
        <dbReference type="ARBA" id="ARBA00010690"/>
    </source>
</evidence>
<keyword evidence="4 13" id="KW-0813">Transport</keyword>
<evidence type="ECO:0000256" key="6">
    <source>
        <dbReference type="ARBA" id="ARBA00022692"/>
    </source>
</evidence>
<keyword evidence="14" id="KW-0282">Flagellum</keyword>
<keyword evidence="10 13" id="KW-0472">Membrane</keyword>
<evidence type="ECO:0000256" key="5">
    <source>
        <dbReference type="ARBA" id="ARBA00022475"/>
    </source>
</evidence>
<evidence type="ECO:0000256" key="1">
    <source>
        <dbReference type="ARBA" id="ARBA00004651"/>
    </source>
</evidence>
<dbReference type="PANTHER" id="PTHR30531">
    <property type="entry name" value="FLAGELLAR BIOSYNTHETIC PROTEIN FLHB"/>
    <property type="match status" value="1"/>
</dbReference>
<gene>
    <name evidence="13 14" type="primary">flhB</name>
    <name evidence="14" type="ORF">SZ25_00617</name>
</gene>